<proteinExistence type="inferred from homology"/>
<comment type="caution">
    <text evidence="7">The sequence shown here is derived from an EMBL/GenBank/DDBJ whole genome shotgun (WGS) entry which is preliminary data.</text>
</comment>
<feature type="binding site" evidence="6">
    <location>
        <begin position="10"/>
        <end position="17"/>
    </location>
    <ligand>
        <name>substrate</name>
    </ligand>
</feature>
<evidence type="ECO:0000256" key="1">
    <source>
        <dbReference type="ARBA" id="ARBA00006717"/>
    </source>
</evidence>
<evidence type="ECO:0000313" key="8">
    <source>
        <dbReference type="Proteomes" id="UP000176893"/>
    </source>
</evidence>
<feature type="active site" description="Proton donor/acceptor" evidence="5">
    <location>
        <position position="101"/>
    </location>
</feature>
<dbReference type="EC" id="5.4.2.11" evidence="2"/>
<feature type="binding site" evidence="6">
    <location>
        <position position="78"/>
    </location>
    <ligand>
        <name>substrate</name>
    </ligand>
</feature>
<dbReference type="GO" id="GO:0004619">
    <property type="term" value="F:phosphoglycerate mutase activity"/>
    <property type="evidence" value="ECO:0007669"/>
    <property type="project" value="UniProtKB-EC"/>
</dbReference>
<evidence type="ECO:0000256" key="4">
    <source>
        <dbReference type="ARBA" id="ARBA00023235"/>
    </source>
</evidence>
<dbReference type="GO" id="GO:0006096">
    <property type="term" value="P:glycolytic process"/>
    <property type="evidence" value="ECO:0007669"/>
    <property type="project" value="UniProtKB-KW"/>
</dbReference>
<dbReference type="InterPro" id="IPR013078">
    <property type="entry name" value="His_Pase_superF_clade-1"/>
</dbReference>
<accession>A0A1F8ECE4</accession>
<feature type="active site" description="Tele-phosphohistidine intermediate" evidence="5">
    <location>
        <position position="11"/>
    </location>
</feature>
<comment type="similarity">
    <text evidence="1">Belongs to the phosphoglycerate mutase family. BPG-dependent PGAM subfamily.</text>
</comment>
<evidence type="ECO:0000256" key="3">
    <source>
        <dbReference type="ARBA" id="ARBA00023152"/>
    </source>
</evidence>
<dbReference type="SMART" id="SM00855">
    <property type="entry name" value="PGAM"/>
    <property type="match status" value="1"/>
</dbReference>
<protein>
    <recommendedName>
        <fullName evidence="2">phosphoglycerate mutase (2,3-diphosphoglycerate-dependent)</fullName>
        <ecNumber evidence="2">5.4.2.11</ecNumber>
    </recommendedName>
</protein>
<organism evidence="7 8">
    <name type="scientific">Candidatus Yanofskybacteria bacterium RIFCSPHIGHO2_01_FULL_41_26</name>
    <dbReference type="NCBI Taxonomy" id="1802661"/>
    <lineage>
        <taxon>Bacteria</taxon>
        <taxon>Candidatus Yanofskyibacteriota</taxon>
    </lineage>
</organism>
<dbReference type="Gene3D" id="3.40.50.1240">
    <property type="entry name" value="Phosphoglycerate mutase-like"/>
    <property type="match status" value="1"/>
</dbReference>
<dbReference type="SUPFAM" id="SSF53254">
    <property type="entry name" value="Phosphoglycerate mutase-like"/>
    <property type="match status" value="1"/>
</dbReference>
<name>A0A1F8ECE4_9BACT</name>
<evidence type="ECO:0000256" key="2">
    <source>
        <dbReference type="ARBA" id="ARBA00012028"/>
    </source>
</evidence>
<dbReference type="Proteomes" id="UP000176893">
    <property type="component" value="Unassembled WGS sequence"/>
</dbReference>
<dbReference type="CDD" id="cd07067">
    <property type="entry name" value="HP_PGM_like"/>
    <property type="match status" value="1"/>
</dbReference>
<evidence type="ECO:0000256" key="5">
    <source>
        <dbReference type="PIRSR" id="PIRSR613078-1"/>
    </source>
</evidence>
<gene>
    <name evidence="7" type="ORF">A2649_00025</name>
</gene>
<dbReference type="Pfam" id="PF00300">
    <property type="entry name" value="His_Phos_1"/>
    <property type="match status" value="1"/>
</dbReference>
<dbReference type="PANTHER" id="PTHR11931">
    <property type="entry name" value="PHOSPHOGLYCERATE MUTASE"/>
    <property type="match status" value="1"/>
</dbReference>
<dbReference type="STRING" id="1802661.A2649_00025"/>
<dbReference type="InterPro" id="IPR029033">
    <property type="entry name" value="His_PPase_superfam"/>
</dbReference>
<reference evidence="7 8" key="1">
    <citation type="journal article" date="2016" name="Nat. Commun.">
        <title>Thousands of microbial genomes shed light on interconnected biogeochemical processes in an aquifer system.</title>
        <authorList>
            <person name="Anantharaman K."/>
            <person name="Brown C.T."/>
            <person name="Hug L.A."/>
            <person name="Sharon I."/>
            <person name="Castelle C.J."/>
            <person name="Probst A.J."/>
            <person name="Thomas B.C."/>
            <person name="Singh A."/>
            <person name="Wilkins M.J."/>
            <person name="Karaoz U."/>
            <person name="Brodie E.L."/>
            <person name="Williams K.H."/>
            <person name="Hubbard S.S."/>
            <person name="Banfield J.F."/>
        </authorList>
    </citation>
    <scope>NUCLEOTIDE SEQUENCE [LARGE SCALE GENOMIC DNA]</scope>
</reference>
<dbReference type="AlphaFoldDB" id="A0A1F8ECE4"/>
<keyword evidence="4" id="KW-0413">Isomerase</keyword>
<evidence type="ECO:0000256" key="6">
    <source>
        <dbReference type="PIRSR" id="PIRSR613078-2"/>
    </source>
</evidence>
<dbReference type="InterPro" id="IPR001345">
    <property type="entry name" value="PG/BPGM_mutase_AS"/>
</dbReference>
<dbReference type="InterPro" id="IPR005952">
    <property type="entry name" value="Phosphogly_mut1"/>
</dbReference>
<dbReference type="PROSITE" id="PS00175">
    <property type="entry name" value="PG_MUTASE"/>
    <property type="match status" value="1"/>
</dbReference>
<evidence type="ECO:0000313" key="7">
    <source>
        <dbReference type="EMBL" id="OGM98574.1"/>
    </source>
</evidence>
<dbReference type="EMBL" id="MGJB01000012">
    <property type="protein sequence ID" value="OGM98574.1"/>
    <property type="molecule type" value="Genomic_DNA"/>
</dbReference>
<sequence length="273" mass="31721">MLPIDIILVRHGESEGNVANKASRKGDNRFFTPDFRHKHSRSFRLTDKGIKQAKAAGKWLKNNITMPLDRFYVSDYMRAKETAVYMDLPDAEWRVEFQLRERDHALIDNLPDDEKKTLFAREQAQYELDPFLSQPAGGGESIPMLCLRLKTDFMAHLARECPDRRVIVVCHGHVIRALQLEFESLGHDDFIRLDSSDKSADKIRNCQILWYTRRDPDSGKVCGSKLVAVRSVCPLLTSTNTHEDFGWRRIQRHRYSNKDLLLEVKKYPRHIKG</sequence>
<keyword evidence="3" id="KW-0324">Glycolysis</keyword>